<dbReference type="AlphaFoldDB" id="L1NIQ9"/>
<keyword evidence="4 7" id="KW-0812">Transmembrane</keyword>
<keyword evidence="6 7" id="KW-0472">Membrane</keyword>
<dbReference type="GO" id="GO:0005886">
    <property type="term" value="C:plasma membrane"/>
    <property type="evidence" value="ECO:0007669"/>
    <property type="project" value="UniProtKB-SubCell"/>
</dbReference>
<dbReference type="PANTHER" id="PTHR30443:SF2">
    <property type="entry name" value="PHOSPHOETHANOLAMINE TRANSFERASE EPTC"/>
    <property type="match status" value="1"/>
</dbReference>
<dbReference type="Pfam" id="PF00884">
    <property type="entry name" value="Sulfatase"/>
    <property type="match status" value="1"/>
</dbReference>
<name>L1NIQ9_9PORP</name>
<dbReference type="CDD" id="cd16017">
    <property type="entry name" value="LptA"/>
    <property type="match status" value="1"/>
</dbReference>
<evidence type="ECO:0000256" key="7">
    <source>
        <dbReference type="SAM" id="Phobius"/>
    </source>
</evidence>
<evidence type="ECO:0000256" key="4">
    <source>
        <dbReference type="ARBA" id="ARBA00022692"/>
    </source>
</evidence>
<evidence type="ECO:0000256" key="1">
    <source>
        <dbReference type="ARBA" id="ARBA00004651"/>
    </source>
</evidence>
<dbReference type="GO" id="GO:0016776">
    <property type="term" value="F:phosphotransferase activity, phosphate group as acceptor"/>
    <property type="evidence" value="ECO:0007669"/>
    <property type="project" value="TreeGrafter"/>
</dbReference>
<feature type="transmembrane region" description="Helical" evidence="7">
    <location>
        <begin position="24"/>
        <end position="45"/>
    </location>
</feature>
<dbReference type="InterPro" id="IPR017850">
    <property type="entry name" value="Alkaline_phosphatase_core_sf"/>
</dbReference>
<keyword evidence="3" id="KW-0808">Transferase</keyword>
<dbReference type="PATRIC" id="fig|1127696.3.peg.125"/>
<dbReference type="HOGENOM" id="CLU_018534_3_1_10"/>
<organism evidence="9 10">
    <name type="scientific">Porphyromonas catoniae F0037</name>
    <dbReference type="NCBI Taxonomy" id="1127696"/>
    <lineage>
        <taxon>Bacteria</taxon>
        <taxon>Pseudomonadati</taxon>
        <taxon>Bacteroidota</taxon>
        <taxon>Bacteroidia</taxon>
        <taxon>Bacteroidales</taxon>
        <taxon>Porphyromonadaceae</taxon>
        <taxon>Porphyromonas</taxon>
    </lineage>
</organism>
<feature type="transmembrane region" description="Helical" evidence="7">
    <location>
        <begin position="148"/>
        <end position="169"/>
    </location>
</feature>
<keyword evidence="2" id="KW-1003">Cell membrane</keyword>
<evidence type="ECO:0000313" key="10">
    <source>
        <dbReference type="Proteomes" id="UP000010408"/>
    </source>
</evidence>
<evidence type="ECO:0000256" key="6">
    <source>
        <dbReference type="ARBA" id="ARBA00023136"/>
    </source>
</evidence>
<feature type="transmembrane region" description="Helical" evidence="7">
    <location>
        <begin position="181"/>
        <end position="202"/>
    </location>
</feature>
<sequence>MLKSLIEKILFGNLSGYGQRFRSLLWLPFIFCVTQLLLTLLWVYYNPYEDGTRVAIPEYLNIVRYLLFRFLAWGLFWCLLVALPSKRVLRYILAVVAVVLILMPFMYELFMLKMYHVLYNDSLADIMLSTNSREGVEFFKAIMGGTDFLWVLFITGGIVGVTILVGCLLRKYEAHWASYTRLAFIISLICVVYGVVALQLSAMEQYYGGVTISKVRSSSYERFFWETRKSLDNVRNIEQAIHNQAEAFNKLVIESQDSPFNRPVTIVLILGESTSSLFMHGYGYPLRTTPKLDSMEREGQIVRFRDVVSPASSTILSNTRSLTYYTMEDGGKPWYQFPTLLSVMKRAGYKTAWVTAQDAMGMHSMVHLFGSTADTLLGTPGTIPTDAAGYYDLDLPPRHDGQLLDILLHRDQMEGGAGFFEVVHQMGCHEYYGDRFPKEFEYFHPEDLPQRRGEKKDRYLLDYLNAVYYNDFVTVSIIDRYKSEDALVFYFSDHGEVVYNDPSSPDFRGRAFHRVGVSVPFYAYMSPSLRRDYPEVWERLIGAKDLPYETDLFTHTLTGLLGIRTKYTNPSYELFSNSYRKDRPRVVVGLEGSYMPLK</sequence>
<evidence type="ECO:0000256" key="5">
    <source>
        <dbReference type="ARBA" id="ARBA00022989"/>
    </source>
</evidence>
<dbReference type="EMBL" id="AMEQ01000003">
    <property type="protein sequence ID" value="EKY03253.1"/>
    <property type="molecule type" value="Genomic_DNA"/>
</dbReference>
<keyword evidence="5 7" id="KW-1133">Transmembrane helix</keyword>
<gene>
    <name evidence="9" type="ORF">HMPREF9134_00145</name>
</gene>
<dbReference type="GO" id="GO:0009244">
    <property type="term" value="P:lipopolysaccharide core region biosynthetic process"/>
    <property type="evidence" value="ECO:0007669"/>
    <property type="project" value="TreeGrafter"/>
</dbReference>
<comment type="caution">
    <text evidence="9">The sequence shown here is derived from an EMBL/GenBank/DDBJ whole genome shotgun (WGS) entry which is preliminary data.</text>
</comment>
<dbReference type="eggNOG" id="COG2194">
    <property type="taxonomic scope" value="Bacteria"/>
</dbReference>
<evidence type="ECO:0000259" key="8">
    <source>
        <dbReference type="Pfam" id="PF00884"/>
    </source>
</evidence>
<feature type="domain" description="Sulfatase N-terminal" evidence="8">
    <location>
        <begin position="265"/>
        <end position="563"/>
    </location>
</feature>
<reference evidence="9 10" key="1">
    <citation type="submission" date="2012-05" db="EMBL/GenBank/DDBJ databases">
        <authorList>
            <person name="Weinstock G."/>
            <person name="Sodergren E."/>
            <person name="Lobos E.A."/>
            <person name="Fulton L."/>
            <person name="Fulton R."/>
            <person name="Courtney L."/>
            <person name="Fronick C."/>
            <person name="O'Laughlin M."/>
            <person name="Godfrey J."/>
            <person name="Wilson R.M."/>
            <person name="Miner T."/>
            <person name="Farmer C."/>
            <person name="Delehaunty K."/>
            <person name="Cordes M."/>
            <person name="Minx P."/>
            <person name="Tomlinson C."/>
            <person name="Chen J."/>
            <person name="Wollam A."/>
            <person name="Pepin K.H."/>
            <person name="Bhonagiri V."/>
            <person name="Zhang X."/>
            <person name="Suruliraj S."/>
            <person name="Warren W."/>
            <person name="Mitreva M."/>
            <person name="Mardis E.R."/>
            <person name="Wilson R.K."/>
        </authorList>
    </citation>
    <scope>NUCLEOTIDE SEQUENCE [LARGE SCALE GENOMIC DNA]</scope>
    <source>
        <strain evidence="9 10">F0037</strain>
    </source>
</reference>
<feature type="transmembrane region" description="Helical" evidence="7">
    <location>
        <begin position="88"/>
        <end position="107"/>
    </location>
</feature>
<evidence type="ECO:0000313" key="9">
    <source>
        <dbReference type="EMBL" id="EKY03253.1"/>
    </source>
</evidence>
<dbReference type="InterPro" id="IPR000917">
    <property type="entry name" value="Sulfatase_N"/>
</dbReference>
<evidence type="ECO:0000256" key="3">
    <source>
        <dbReference type="ARBA" id="ARBA00022679"/>
    </source>
</evidence>
<dbReference type="InterPro" id="IPR040423">
    <property type="entry name" value="PEA_transferase"/>
</dbReference>
<dbReference type="Gene3D" id="3.40.720.10">
    <property type="entry name" value="Alkaline Phosphatase, subunit A"/>
    <property type="match status" value="1"/>
</dbReference>
<evidence type="ECO:0000256" key="2">
    <source>
        <dbReference type="ARBA" id="ARBA00022475"/>
    </source>
</evidence>
<comment type="subcellular location">
    <subcellularLocation>
        <location evidence="1">Cell membrane</location>
        <topology evidence="1">Multi-pass membrane protein</topology>
    </subcellularLocation>
</comment>
<dbReference type="Proteomes" id="UP000010408">
    <property type="component" value="Unassembled WGS sequence"/>
</dbReference>
<protein>
    <submittedName>
        <fullName evidence="9">Arylsulfatase</fullName>
    </submittedName>
</protein>
<feature type="transmembrane region" description="Helical" evidence="7">
    <location>
        <begin position="65"/>
        <end position="83"/>
    </location>
</feature>
<proteinExistence type="predicted"/>
<accession>L1NIQ9</accession>
<dbReference type="InterPro" id="IPR058130">
    <property type="entry name" value="PEA_transf_C"/>
</dbReference>
<dbReference type="PANTHER" id="PTHR30443">
    <property type="entry name" value="INNER MEMBRANE PROTEIN"/>
    <property type="match status" value="1"/>
</dbReference>
<dbReference type="SUPFAM" id="SSF53649">
    <property type="entry name" value="Alkaline phosphatase-like"/>
    <property type="match status" value="1"/>
</dbReference>